<evidence type="ECO:0000313" key="11">
    <source>
        <dbReference type="EMBL" id="TPX36758.1"/>
    </source>
</evidence>
<dbReference type="GeneID" id="42002353"/>
<name>A0A507CBP4_9FUNG</name>
<dbReference type="EMBL" id="QEAO01000004">
    <property type="protein sequence ID" value="TPX36758.1"/>
    <property type="molecule type" value="Genomic_DNA"/>
</dbReference>
<evidence type="ECO:0000256" key="2">
    <source>
        <dbReference type="ARBA" id="ARBA00007053"/>
    </source>
</evidence>
<feature type="compositionally biased region" description="Low complexity" evidence="10">
    <location>
        <begin position="21"/>
        <end position="42"/>
    </location>
</feature>
<dbReference type="GO" id="GO:0000725">
    <property type="term" value="P:recombinational repair"/>
    <property type="evidence" value="ECO:0007669"/>
    <property type="project" value="TreeGrafter"/>
</dbReference>
<dbReference type="GO" id="GO:0000262">
    <property type="term" value="C:mitochondrial chromosome"/>
    <property type="evidence" value="ECO:0007669"/>
    <property type="project" value="InterPro"/>
</dbReference>
<keyword evidence="6" id="KW-0238">DNA-binding</keyword>
<reference evidence="11 12" key="1">
    <citation type="journal article" date="2019" name="Sci. Rep.">
        <title>Comparative genomics of chytrid fungi reveal insights into the obligate biotrophic and pathogenic lifestyle of Synchytrium endobioticum.</title>
        <authorList>
            <person name="van de Vossenberg B.T.L.H."/>
            <person name="Warris S."/>
            <person name="Nguyen H.D.T."/>
            <person name="van Gent-Pelzer M.P.E."/>
            <person name="Joly D.L."/>
            <person name="van de Geest H.C."/>
            <person name="Bonants P.J.M."/>
            <person name="Smith D.S."/>
            <person name="Levesque C.A."/>
            <person name="van der Lee T.A.J."/>
        </authorList>
    </citation>
    <scope>NUCLEOTIDE SEQUENCE [LARGE SCALE GENOMIC DNA]</scope>
    <source>
        <strain evidence="11 12">JEL517</strain>
    </source>
</reference>
<comment type="subcellular location">
    <subcellularLocation>
        <location evidence="1">Mitochondrion matrix</location>
        <location evidence="1">Mitochondrion nucleoid</location>
    </subcellularLocation>
</comment>
<feature type="compositionally biased region" description="Low complexity" evidence="10">
    <location>
        <begin position="68"/>
        <end position="87"/>
    </location>
</feature>
<comment type="caution">
    <text evidence="11">The sequence shown here is derived from an EMBL/GenBank/DDBJ whole genome shotgun (WGS) entry which is preliminary data.</text>
</comment>
<proteinExistence type="inferred from homology"/>
<dbReference type="PANTHER" id="PTHR31404:SF0">
    <property type="entry name" value="MITOCHONDRIAL GENOME MAINTENANCE PROTEIN MGM101"/>
    <property type="match status" value="1"/>
</dbReference>
<dbReference type="GO" id="GO:0036297">
    <property type="term" value="P:interstrand cross-link repair"/>
    <property type="evidence" value="ECO:0007669"/>
    <property type="project" value="TreeGrafter"/>
</dbReference>
<evidence type="ECO:0000256" key="4">
    <source>
        <dbReference type="ARBA" id="ARBA00022763"/>
    </source>
</evidence>
<evidence type="ECO:0000256" key="7">
    <source>
        <dbReference type="ARBA" id="ARBA00023128"/>
    </source>
</evidence>
<keyword evidence="12" id="KW-1185">Reference proteome</keyword>
<dbReference type="PANTHER" id="PTHR31404">
    <property type="entry name" value="MITOCHONDRIAL GENOME MAINTENANCE PROTEIN MGM101"/>
    <property type="match status" value="1"/>
</dbReference>
<sequence length="313" mass="34473">MLGRVAHRSRASIGARYYAATPSSSVVAPTSKSSQSSIKPSPAFLTGPRDIHVFPVSNAFENEQQSRTASTTSTATINTPSSPSPSALSDKPESQFEAFNGESVAAAEDLTKSFKGISAEPFPKEACDVLMAPIKSEDVEIKPDGLLYLPEIKYRRILNRAFGPGGWGIIPRGPHSISQRTVSREYALFCLGRFVSQSRGEQDFFGDDNLATASEGCKSNAMMRCCKDLGVASELWDPVFIREFKKQYATFVQATHVTTAAKKWVWKRKDRALDYPYKEEAASFVFGFLFAASVYPLSIEDFEDFVGEILPSW</sequence>
<keyword evidence="5" id="KW-0809">Transit peptide</keyword>
<keyword evidence="7" id="KW-0496">Mitochondrion</keyword>
<dbReference type="Proteomes" id="UP000319731">
    <property type="component" value="Unassembled WGS sequence"/>
</dbReference>
<accession>A0A507CBP4</accession>
<evidence type="ECO:0000256" key="3">
    <source>
        <dbReference type="ARBA" id="ARBA00013628"/>
    </source>
</evidence>
<keyword evidence="9" id="KW-1135">Mitochondrion nucleoid</keyword>
<feature type="region of interest" description="Disordered" evidence="10">
    <location>
        <begin position="62"/>
        <end position="94"/>
    </location>
</feature>
<evidence type="ECO:0000256" key="1">
    <source>
        <dbReference type="ARBA" id="ARBA00004436"/>
    </source>
</evidence>
<gene>
    <name evidence="11" type="ORF">SmJEL517_g01128</name>
</gene>
<evidence type="ECO:0000256" key="9">
    <source>
        <dbReference type="ARBA" id="ARBA00023271"/>
    </source>
</evidence>
<dbReference type="RefSeq" id="XP_031026972.1">
    <property type="nucleotide sequence ID" value="XM_031167056.1"/>
</dbReference>
<dbReference type="STRING" id="1806994.A0A507CBP4"/>
<evidence type="ECO:0000313" key="12">
    <source>
        <dbReference type="Proteomes" id="UP000319731"/>
    </source>
</evidence>
<dbReference type="InterPro" id="IPR009446">
    <property type="entry name" value="Mgm101"/>
</dbReference>
<feature type="region of interest" description="Disordered" evidence="10">
    <location>
        <begin position="21"/>
        <end position="44"/>
    </location>
</feature>
<keyword evidence="4" id="KW-0227">DNA damage</keyword>
<dbReference type="Pfam" id="PF06420">
    <property type="entry name" value="Mgm101p"/>
    <property type="match status" value="1"/>
</dbReference>
<comment type="similarity">
    <text evidence="2">Belongs to the MGM101 family.</text>
</comment>
<dbReference type="GO" id="GO:0003697">
    <property type="term" value="F:single-stranded DNA binding"/>
    <property type="evidence" value="ECO:0007669"/>
    <property type="project" value="InterPro"/>
</dbReference>
<keyword evidence="8" id="KW-0234">DNA repair</keyword>
<organism evidence="11 12">
    <name type="scientific">Synchytrium microbalum</name>
    <dbReference type="NCBI Taxonomy" id="1806994"/>
    <lineage>
        <taxon>Eukaryota</taxon>
        <taxon>Fungi</taxon>
        <taxon>Fungi incertae sedis</taxon>
        <taxon>Chytridiomycota</taxon>
        <taxon>Chytridiomycota incertae sedis</taxon>
        <taxon>Chytridiomycetes</taxon>
        <taxon>Synchytriales</taxon>
        <taxon>Synchytriaceae</taxon>
        <taxon>Synchytrium</taxon>
    </lineage>
</organism>
<protein>
    <recommendedName>
        <fullName evidence="3">Mitochondrial genome maintenance protein MGM101</fullName>
    </recommendedName>
</protein>
<dbReference type="OrthoDB" id="17164at2759"/>
<evidence type="ECO:0000256" key="6">
    <source>
        <dbReference type="ARBA" id="ARBA00023125"/>
    </source>
</evidence>
<evidence type="ECO:0000256" key="8">
    <source>
        <dbReference type="ARBA" id="ARBA00023204"/>
    </source>
</evidence>
<evidence type="ECO:0000256" key="10">
    <source>
        <dbReference type="SAM" id="MobiDB-lite"/>
    </source>
</evidence>
<evidence type="ECO:0000256" key="5">
    <source>
        <dbReference type="ARBA" id="ARBA00022946"/>
    </source>
</evidence>
<dbReference type="AlphaFoldDB" id="A0A507CBP4"/>